<dbReference type="SMART" id="SM00382">
    <property type="entry name" value="AAA"/>
    <property type="match status" value="1"/>
</dbReference>
<protein>
    <submittedName>
        <fullName evidence="14">Uncharacterized protein</fullName>
    </submittedName>
</protein>
<keyword evidence="15" id="KW-1185">Reference proteome</keyword>
<feature type="domain" description="ABC transmembrane type-1" evidence="13">
    <location>
        <begin position="361"/>
        <end position="609"/>
    </location>
</feature>
<evidence type="ECO:0000256" key="9">
    <source>
        <dbReference type="ARBA" id="ARBA00023136"/>
    </source>
</evidence>
<accession>A0AAV1STL2</accession>
<dbReference type="CDD" id="cd18578">
    <property type="entry name" value="ABC_6TM_Pgp_ABCB1_D2_like"/>
    <property type="match status" value="1"/>
</dbReference>
<comment type="subcellular location">
    <subcellularLocation>
        <location evidence="1">Membrane</location>
        <topology evidence="1">Multi-pass membrane protein</topology>
    </subcellularLocation>
</comment>
<dbReference type="Gene3D" id="3.40.50.300">
    <property type="entry name" value="P-loop containing nucleotide triphosphate hydrolases"/>
    <property type="match status" value="1"/>
</dbReference>
<dbReference type="CDD" id="cd03249">
    <property type="entry name" value="ABC_MTABC3_MDL1_MDL2"/>
    <property type="match status" value="1"/>
</dbReference>
<comment type="caution">
    <text evidence="14">The sequence shown here is derived from an EMBL/GenBank/DDBJ whole genome shotgun (WGS) entry which is preliminary data.</text>
</comment>
<dbReference type="SUPFAM" id="SSF52540">
    <property type="entry name" value="P-loop containing nucleoside triphosphate hydrolases"/>
    <property type="match status" value="1"/>
</dbReference>
<dbReference type="GO" id="GO:0005743">
    <property type="term" value="C:mitochondrial inner membrane"/>
    <property type="evidence" value="ECO:0007669"/>
    <property type="project" value="TreeGrafter"/>
</dbReference>
<evidence type="ECO:0000256" key="7">
    <source>
        <dbReference type="ARBA" id="ARBA00022840"/>
    </source>
</evidence>
<evidence type="ECO:0000259" key="13">
    <source>
        <dbReference type="PROSITE" id="PS50929"/>
    </source>
</evidence>
<proteinExistence type="inferred from homology"/>
<evidence type="ECO:0000256" key="4">
    <source>
        <dbReference type="ARBA" id="ARBA00022692"/>
    </source>
</evidence>
<keyword evidence="9 11" id="KW-0472">Membrane</keyword>
<keyword evidence="8 11" id="KW-1133">Transmembrane helix</keyword>
<evidence type="ECO:0000256" key="11">
    <source>
        <dbReference type="SAM" id="Phobius"/>
    </source>
</evidence>
<evidence type="ECO:0000256" key="1">
    <source>
        <dbReference type="ARBA" id="ARBA00004141"/>
    </source>
</evidence>
<sequence>MAAPDISAFVRARAAAYPIFEMIERNKTSKSSSKTGQKLGKLEGHIEFKGVCFSYPSRPDVIIFDKFCLDIPSGKIVALVGGSGSGKSTVISLIERFYEPLSGKILLDGNDITDLDLKWLRQQIGLVSQEPALFATSIRENILYGKSDATLDEVISAAKLSEAMSFIDNLPDGLETQVGERGIQLSGGQKQRIAISRAIIKNPSILLLDEATSALDAESEKSVQEALDHAMVGRTAIIVAHRLSTIRNADVTAVVQEGKIVEIGSHEKLISNPNSAYSSLVHLQEAASVQCHSSVSPPLGWPLRQYSGGLSYTRTSFTESFRSENGSFSHAGVDAMEPIRPKPVSLKRLYSMLGPDWIYGVVGTISAFVAGALLPLFALGMAQSLVAYYMDWHTTCLEIRKISILFCCGAVISIFAYAIMHLCFGIMGERLTLRVREIMFSAILRNEIGWFDDLSNTSSMLTGRLQSEATLLQTIVVDRTTILLHNVGLVVTSFIIAFILNWRITLVVIATYPLLISGHISEKLFMQGFGGNLSKAYLKANMLIGEAVSNIRTVAAFSAEEKILDLYAQGLVEPSNHAFLRGQIAGIFYGVCQFFIFSSYALALWYVALSDSNVTSCLIVWIT</sequence>
<dbReference type="PROSITE" id="PS00211">
    <property type="entry name" value="ABC_TRANSPORTER_1"/>
    <property type="match status" value="1"/>
</dbReference>
<evidence type="ECO:0000256" key="5">
    <source>
        <dbReference type="ARBA" id="ARBA00022737"/>
    </source>
</evidence>
<dbReference type="PROSITE" id="PS50929">
    <property type="entry name" value="ABC_TM1F"/>
    <property type="match status" value="1"/>
</dbReference>
<feature type="transmembrane region" description="Helical" evidence="11">
    <location>
        <begin position="587"/>
        <end position="608"/>
    </location>
</feature>
<keyword evidence="6" id="KW-0547">Nucleotide-binding</keyword>
<reference evidence="14 15" key="1">
    <citation type="submission" date="2024-01" db="EMBL/GenBank/DDBJ databases">
        <authorList>
            <person name="Waweru B."/>
        </authorList>
    </citation>
    <scope>NUCLEOTIDE SEQUENCE [LARGE SCALE GENOMIC DNA]</scope>
</reference>
<keyword evidence="10" id="KW-0325">Glycoprotein</keyword>
<evidence type="ECO:0000256" key="10">
    <source>
        <dbReference type="ARBA" id="ARBA00023180"/>
    </source>
</evidence>
<dbReference type="InterPro" id="IPR036640">
    <property type="entry name" value="ABC1_TM_sf"/>
</dbReference>
<gene>
    <name evidence="14" type="ORF">DCAF_LOCUS26377</name>
</gene>
<dbReference type="InterPro" id="IPR003593">
    <property type="entry name" value="AAA+_ATPase"/>
</dbReference>
<feature type="domain" description="ABC transporter" evidence="12">
    <location>
        <begin position="46"/>
        <end position="282"/>
    </location>
</feature>
<keyword evidence="4 11" id="KW-0812">Transmembrane</keyword>
<dbReference type="InterPro" id="IPR039421">
    <property type="entry name" value="Type_1_exporter"/>
</dbReference>
<evidence type="ECO:0000256" key="8">
    <source>
        <dbReference type="ARBA" id="ARBA00022989"/>
    </source>
</evidence>
<organism evidence="14 15">
    <name type="scientific">Dovyalis caffra</name>
    <dbReference type="NCBI Taxonomy" id="77055"/>
    <lineage>
        <taxon>Eukaryota</taxon>
        <taxon>Viridiplantae</taxon>
        <taxon>Streptophyta</taxon>
        <taxon>Embryophyta</taxon>
        <taxon>Tracheophyta</taxon>
        <taxon>Spermatophyta</taxon>
        <taxon>Magnoliopsida</taxon>
        <taxon>eudicotyledons</taxon>
        <taxon>Gunneridae</taxon>
        <taxon>Pentapetalae</taxon>
        <taxon>rosids</taxon>
        <taxon>fabids</taxon>
        <taxon>Malpighiales</taxon>
        <taxon>Salicaceae</taxon>
        <taxon>Flacourtieae</taxon>
        <taxon>Dovyalis</taxon>
    </lineage>
</organism>
<dbReference type="PROSITE" id="PS50893">
    <property type="entry name" value="ABC_TRANSPORTER_2"/>
    <property type="match status" value="1"/>
</dbReference>
<dbReference type="GO" id="GO:0016887">
    <property type="term" value="F:ATP hydrolysis activity"/>
    <property type="evidence" value="ECO:0007669"/>
    <property type="project" value="InterPro"/>
</dbReference>
<dbReference type="InterPro" id="IPR017871">
    <property type="entry name" value="ABC_transporter-like_CS"/>
</dbReference>
<dbReference type="SUPFAM" id="SSF90123">
    <property type="entry name" value="ABC transporter transmembrane region"/>
    <property type="match status" value="1"/>
</dbReference>
<dbReference type="Pfam" id="PF00005">
    <property type="entry name" value="ABC_tran"/>
    <property type="match status" value="1"/>
</dbReference>
<keyword evidence="3" id="KW-0813">Transport</keyword>
<dbReference type="Proteomes" id="UP001314170">
    <property type="component" value="Unassembled WGS sequence"/>
</dbReference>
<evidence type="ECO:0000313" key="14">
    <source>
        <dbReference type="EMBL" id="CAK7356108.1"/>
    </source>
</evidence>
<dbReference type="InterPro" id="IPR011527">
    <property type="entry name" value="ABC1_TM_dom"/>
</dbReference>
<dbReference type="EMBL" id="CAWUPB010001197">
    <property type="protein sequence ID" value="CAK7356108.1"/>
    <property type="molecule type" value="Genomic_DNA"/>
</dbReference>
<keyword evidence="5" id="KW-0677">Repeat</keyword>
<feature type="transmembrane region" description="Helical" evidence="11">
    <location>
        <begin position="357"/>
        <end position="390"/>
    </location>
</feature>
<dbReference type="GO" id="GO:0005524">
    <property type="term" value="F:ATP binding"/>
    <property type="evidence" value="ECO:0007669"/>
    <property type="project" value="UniProtKB-KW"/>
</dbReference>
<dbReference type="GO" id="GO:0015421">
    <property type="term" value="F:ABC-type oligopeptide transporter activity"/>
    <property type="evidence" value="ECO:0007669"/>
    <property type="project" value="TreeGrafter"/>
</dbReference>
<dbReference type="GO" id="GO:0090374">
    <property type="term" value="P:oligopeptide export from mitochondrion"/>
    <property type="evidence" value="ECO:0007669"/>
    <property type="project" value="TreeGrafter"/>
</dbReference>
<dbReference type="PANTHER" id="PTHR43394:SF16">
    <property type="entry name" value="ABC TRANSPORTER B FAMILY MEMBER 4-LIKE ISOFORM X1"/>
    <property type="match status" value="1"/>
</dbReference>
<dbReference type="InterPro" id="IPR027417">
    <property type="entry name" value="P-loop_NTPase"/>
</dbReference>
<dbReference type="InterPro" id="IPR003439">
    <property type="entry name" value="ABC_transporter-like_ATP-bd"/>
</dbReference>
<dbReference type="PANTHER" id="PTHR43394">
    <property type="entry name" value="ATP-DEPENDENT PERMEASE MDL1, MITOCHONDRIAL"/>
    <property type="match status" value="1"/>
</dbReference>
<comment type="similarity">
    <text evidence="2">Belongs to the ABC transporter superfamily. ABCB family. Multidrug resistance exporter (TC 3.A.1.201) subfamily.</text>
</comment>
<feature type="transmembrane region" description="Helical" evidence="11">
    <location>
        <begin position="402"/>
        <end position="427"/>
    </location>
</feature>
<evidence type="ECO:0000256" key="2">
    <source>
        <dbReference type="ARBA" id="ARBA00007577"/>
    </source>
</evidence>
<evidence type="ECO:0000259" key="12">
    <source>
        <dbReference type="PROSITE" id="PS50893"/>
    </source>
</evidence>
<evidence type="ECO:0000256" key="3">
    <source>
        <dbReference type="ARBA" id="ARBA00022448"/>
    </source>
</evidence>
<dbReference type="FunFam" id="3.40.50.300:FF:000205">
    <property type="entry name" value="ABC transporter B family member 4"/>
    <property type="match status" value="1"/>
</dbReference>
<evidence type="ECO:0000256" key="6">
    <source>
        <dbReference type="ARBA" id="ARBA00022741"/>
    </source>
</evidence>
<evidence type="ECO:0000313" key="15">
    <source>
        <dbReference type="Proteomes" id="UP001314170"/>
    </source>
</evidence>
<dbReference type="Pfam" id="PF00664">
    <property type="entry name" value="ABC_membrane"/>
    <property type="match status" value="1"/>
</dbReference>
<name>A0AAV1STL2_9ROSI</name>
<dbReference type="AlphaFoldDB" id="A0AAV1STL2"/>
<dbReference type="Gene3D" id="1.20.1560.10">
    <property type="entry name" value="ABC transporter type 1, transmembrane domain"/>
    <property type="match status" value="1"/>
</dbReference>
<keyword evidence="7" id="KW-0067">ATP-binding</keyword>